<dbReference type="Gene3D" id="3.40.190.10">
    <property type="entry name" value="Periplasmic binding protein-like II"/>
    <property type="match status" value="1"/>
</dbReference>
<comment type="similarity">
    <text evidence="1">Belongs to the UPF0065 (bug) family.</text>
</comment>
<feature type="chain" id="PRO_5038425944" evidence="2">
    <location>
        <begin position="27"/>
        <end position="366"/>
    </location>
</feature>
<evidence type="ECO:0000256" key="1">
    <source>
        <dbReference type="ARBA" id="ARBA00006987"/>
    </source>
</evidence>
<dbReference type="PANTHER" id="PTHR42928">
    <property type="entry name" value="TRICARBOXYLATE-BINDING PROTEIN"/>
    <property type="match status" value="1"/>
</dbReference>
<accession>A0A7Z0K936</accession>
<evidence type="ECO:0000313" key="3">
    <source>
        <dbReference type="EMBL" id="NYJ78334.1"/>
    </source>
</evidence>
<dbReference type="Gene3D" id="3.40.190.150">
    <property type="entry name" value="Bordetella uptake gene, domain 1"/>
    <property type="match status" value="1"/>
</dbReference>
<dbReference type="RefSeq" id="WP_179541686.1">
    <property type="nucleotide sequence ID" value="NZ_BAAALL010000011.1"/>
</dbReference>
<evidence type="ECO:0000313" key="4">
    <source>
        <dbReference type="Proteomes" id="UP000535437"/>
    </source>
</evidence>
<dbReference type="AlphaFoldDB" id="A0A7Z0K936"/>
<dbReference type="PANTHER" id="PTHR42928:SF5">
    <property type="entry name" value="BLR1237 PROTEIN"/>
    <property type="match status" value="1"/>
</dbReference>
<name>A0A7Z0K936_9MICC</name>
<feature type="signal peptide" evidence="2">
    <location>
        <begin position="1"/>
        <end position="26"/>
    </location>
</feature>
<dbReference type="PROSITE" id="PS51318">
    <property type="entry name" value="TAT"/>
    <property type="match status" value="1"/>
</dbReference>
<protein>
    <submittedName>
        <fullName evidence="3">Tripartite-type tricarboxylate transporter receptor subunit TctC</fullName>
    </submittedName>
</protein>
<organism evidence="3 4">
    <name type="scientific">Nesterenkonia xinjiangensis</name>
    <dbReference type="NCBI Taxonomy" id="225327"/>
    <lineage>
        <taxon>Bacteria</taxon>
        <taxon>Bacillati</taxon>
        <taxon>Actinomycetota</taxon>
        <taxon>Actinomycetes</taxon>
        <taxon>Micrococcales</taxon>
        <taxon>Micrococcaceae</taxon>
        <taxon>Nesterenkonia</taxon>
    </lineage>
</organism>
<comment type="caution">
    <text evidence="3">The sequence shown here is derived from an EMBL/GenBank/DDBJ whole genome shotgun (WGS) entry which is preliminary data.</text>
</comment>
<dbReference type="InterPro" id="IPR006311">
    <property type="entry name" value="TAT_signal"/>
</dbReference>
<dbReference type="InterPro" id="IPR005064">
    <property type="entry name" value="BUG"/>
</dbReference>
<evidence type="ECO:0000256" key="2">
    <source>
        <dbReference type="SAM" id="SignalP"/>
    </source>
</evidence>
<keyword evidence="4" id="KW-1185">Reference proteome</keyword>
<sequence>MNPTISRRALLGTGAAAALLSAVGCAPPQTKYQPSGAGIVDVVVPYGTGGGTDTWARFITPYFADRQPDVDRYQVENVPGGESITGTNAFVRSNVTDGRQTLVASATTYFQSMLGQSTVEFDFGRMEPLALNGTGAVLWTSAESGITSVEDLVGNTEQYRYGGMSASGLDLVPLLALEALGANIRGVFGMEGRGPSRLAVQRGESDLDFQTTSAYLSQVQPMVDSGEAFPLFAVGSLVDGQVVRDTNLPNVPTFAEIYEGLDNRTPQQELAYNAFQAFVVPGFFYQKGLWANEGTDAAVIETYGRMVADLNADEDFITEAKDALGGYELVSGADARADFRRALQLDEDVLAFTKNLLEDKYDAVLD</sequence>
<reference evidence="3 4" key="1">
    <citation type="submission" date="2020-07" db="EMBL/GenBank/DDBJ databases">
        <title>Sequencing the genomes of 1000 actinobacteria strains.</title>
        <authorList>
            <person name="Klenk H.-P."/>
        </authorList>
    </citation>
    <scope>NUCLEOTIDE SEQUENCE [LARGE SCALE GENOMIC DNA]</scope>
    <source>
        <strain evidence="3 4">DSM 15475</strain>
    </source>
</reference>
<gene>
    <name evidence="3" type="ORF">HNR09_001745</name>
</gene>
<proteinExistence type="inferred from homology"/>
<keyword evidence="2" id="KW-0732">Signal</keyword>
<dbReference type="EMBL" id="JACCFY010000001">
    <property type="protein sequence ID" value="NYJ78334.1"/>
    <property type="molecule type" value="Genomic_DNA"/>
</dbReference>
<dbReference type="PROSITE" id="PS51257">
    <property type="entry name" value="PROKAR_LIPOPROTEIN"/>
    <property type="match status" value="1"/>
</dbReference>
<dbReference type="InterPro" id="IPR042100">
    <property type="entry name" value="Bug_dom1"/>
</dbReference>
<dbReference type="Proteomes" id="UP000535437">
    <property type="component" value="Unassembled WGS sequence"/>
</dbReference>
<keyword evidence="3" id="KW-0675">Receptor</keyword>